<dbReference type="PANTHER" id="PTHR32120:SF10">
    <property type="entry name" value="SMALL RIBOSOMAL SUBUNIT BIOGENESIS GTPASE RSGA"/>
    <property type="match status" value="1"/>
</dbReference>
<evidence type="ECO:0000256" key="3">
    <source>
        <dbReference type="ARBA" id="ARBA00022723"/>
    </source>
</evidence>
<reference evidence="14 15" key="1">
    <citation type="submission" date="2020-07" db="EMBL/GenBank/DDBJ databases">
        <title>Pseudogemmobacter sp. nov., isolated from poultry manure in Taiwan.</title>
        <authorList>
            <person name="Lin S.-Y."/>
            <person name="Tang Y.-S."/>
            <person name="Young C.-C."/>
        </authorList>
    </citation>
    <scope>NUCLEOTIDE SEQUENCE [LARGE SCALE GENOMIC DNA]</scope>
    <source>
        <strain evidence="14 15">CC-YST710</strain>
    </source>
</reference>
<evidence type="ECO:0000256" key="7">
    <source>
        <dbReference type="ARBA" id="ARBA00022833"/>
    </source>
</evidence>
<comment type="caution">
    <text evidence="14">The sequence shown here is derived from an EMBL/GenBank/DDBJ whole genome shotgun (WGS) entry which is preliminary data.</text>
</comment>
<dbReference type="PROSITE" id="PS51721">
    <property type="entry name" value="G_CP"/>
    <property type="match status" value="1"/>
</dbReference>
<dbReference type="NCBIfam" id="TIGR00157">
    <property type="entry name" value="ribosome small subunit-dependent GTPase A"/>
    <property type="match status" value="1"/>
</dbReference>
<keyword evidence="6 10" id="KW-0378">Hydrolase</keyword>
<dbReference type="Gene3D" id="3.40.50.300">
    <property type="entry name" value="P-loop containing nucleotide triphosphate hydrolases"/>
    <property type="match status" value="1"/>
</dbReference>
<dbReference type="Proteomes" id="UP001198571">
    <property type="component" value="Unassembled WGS sequence"/>
</dbReference>
<evidence type="ECO:0000256" key="6">
    <source>
        <dbReference type="ARBA" id="ARBA00022801"/>
    </source>
</evidence>
<feature type="binding site" evidence="10">
    <location>
        <position position="318"/>
    </location>
    <ligand>
        <name>Zn(2+)</name>
        <dbReference type="ChEBI" id="CHEBI:29105"/>
    </ligand>
</feature>
<keyword evidence="9 10" id="KW-0342">GTP-binding</keyword>
<dbReference type="InterPro" id="IPR030378">
    <property type="entry name" value="G_CP_dom"/>
</dbReference>
<evidence type="ECO:0000256" key="1">
    <source>
        <dbReference type="ARBA" id="ARBA00022490"/>
    </source>
</evidence>
<dbReference type="Pfam" id="PF03193">
    <property type="entry name" value="RsgA_GTPase"/>
    <property type="match status" value="1"/>
</dbReference>
<sequence length="367" mass="39754">MRREGHSRTAGLASGKKPPHSERVTSETAPLRPSLTALGWSNFFAEQITAAETGLIALRISSVHRARMGAQSDQGPLRLNLPPKTNTADYAVGDWVLAEPESHLLIRRLERSSLLQRRTEGARFQQLIAANVDTLFIVTSCNDDLNPARLERYLALANEAGTEPLIILTKADQVQDPESYRARVTGLQRGLQVVTLDGTSPEARRILSPWCGPGQTVALVGSSGVGKSSLLNTLTEKRGAEAQLTGSIREDDAKGRHTTTSRSLHAIAGGGTVIDTPGIRTLHVSDISVGLEVLFAEITELAPQCRFRDCSHAHEPGCAVQAAVKAGDLDPARLDRWRKLLEENTENTPIMTGPRGNRVVKPAGKRR</sequence>
<comment type="similarity">
    <text evidence="10">Belongs to the TRAFAC class YlqF/YawG GTPase family. RsgA subfamily.</text>
</comment>
<feature type="binding site" evidence="10">
    <location>
        <begin position="169"/>
        <end position="172"/>
    </location>
    <ligand>
        <name>GTP</name>
        <dbReference type="ChEBI" id="CHEBI:37565"/>
    </ligand>
</feature>
<dbReference type="CDD" id="cd01854">
    <property type="entry name" value="YjeQ_EngC"/>
    <property type="match status" value="1"/>
</dbReference>
<keyword evidence="15" id="KW-1185">Reference proteome</keyword>
<evidence type="ECO:0000256" key="9">
    <source>
        <dbReference type="ARBA" id="ARBA00023134"/>
    </source>
</evidence>
<evidence type="ECO:0000313" key="14">
    <source>
        <dbReference type="EMBL" id="MCB5410457.1"/>
    </source>
</evidence>
<dbReference type="PANTHER" id="PTHR32120">
    <property type="entry name" value="SMALL RIBOSOMAL SUBUNIT BIOGENESIS GTPASE RSGA"/>
    <property type="match status" value="1"/>
</dbReference>
<evidence type="ECO:0000313" key="15">
    <source>
        <dbReference type="Proteomes" id="UP001198571"/>
    </source>
</evidence>
<proteinExistence type="inferred from homology"/>
<organism evidence="14 15">
    <name type="scientific">Pseudogemmobacter faecipullorum</name>
    <dbReference type="NCBI Taxonomy" id="2755041"/>
    <lineage>
        <taxon>Bacteria</taxon>
        <taxon>Pseudomonadati</taxon>
        <taxon>Pseudomonadota</taxon>
        <taxon>Alphaproteobacteria</taxon>
        <taxon>Rhodobacterales</taxon>
        <taxon>Paracoccaceae</taxon>
        <taxon>Pseudogemmobacter</taxon>
    </lineage>
</organism>
<dbReference type="SUPFAM" id="SSF52540">
    <property type="entry name" value="P-loop containing nucleoside triphosphate hydrolases"/>
    <property type="match status" value="1"/>
</dbReference>
<dbReference type="HAMAP" id="MF_01820">
    <property type="entry name" value="GTPase_RsgA"/>
    <property type="match status" value="1"/>
</dbReference>
<feature type="binding site" evidence="10">
    <location>
        <begin position="221"/>
        <end position="229"/>
    </location>
    <ligand>
        <name>GTP</name>
        <dbReference type="ChEBI" id="CHEBI:37565"/>
    </ligand>
</feature>
<evidence type="ECO:0000256" key="5">
    <source>
        <dbReference type="ARBA" id="ARBA00022741"/>
    </source>
</evidence>
<feature type="domain" description="CP-type G" evidence="13">
    <location>
        <begin position="124"/>
        <end position="282"/>
    </location>
</feature>
<dbReference type="PROSITE" id="PS50936">
    <property type="entry name" value="ENGC_GTPASE"/>
    <property type="match status" value="1"/>
</dbReference>
<feature type="region of interest" description="Disordered" evidence="11">
    <location>
        <begin position="347"/>
        <end position="367"/>
    </location>
</feature>
<evidence type="ECO:0000256" key="2">
    <source>
        <dbReference type="ARBA" id="ARBA00022517"/>
    </source>
</evidence>
<feature type="binding site" evidence="10">
    <location>
        <position position="310"/>
    </location>
    <ligand>
        <name>Zn(2+)</name>
        <dbReference type="ChEBI" id="CHEBI:29105"/>
    </ligand>
</feature>
<evidence type="ECO:0000256" key="4">
    <source>
        <dbReference type="ARBA" id="ARBA00022730"/>
    </source>
</evidence>
<keyword evidence="2 10" id="KW-0690">Ribosome biogenesis</keyword>
<protein>
    <recommendedName>
        <fullName evidence="10">Small ribosomal subunit biogenesis GTPase RsgA</fullName>
        <ecNumber evidence="10">3.6.1.-</ecNumber>
    </recommendedName>
</protein>
<evidence type="ECO:0000259" key="13">
    <source>
        <dbReference type="PROSITE" id="PS51721"/>
    </source>
</evidence>
<dbReference type="Gene3D" id="1.10.40.50">
    <property type="entry name" value="Probable gtpase engc, domain 3"/>
    <property type="match status" value="1"/>
</dbReference>
<keyword evidence="3 10" id="KW-0479">Metal-binding</keyword>
<keyword evidence="1 10" id="KW-0963">Cytoplasm</keyword>
<keyword evidence="4 10" id="KW-0699">rRNA-binding</keyword>
<name>A0ABS8CM49_9RHOB</name>
<comment type="subcellular location">
    <subcellularLocation>
        <location evidence="10">Cytoplasm</location>
    </subcellularLocation>
</comment>
<feature type="binding site" evidence="10">
    <location>
        <position position="312"/>
    </location>
    <ligand>
        <name>Zn(2+)</name>
        <dbReference type="ChEBI" id="CHEBI:29105"/>
    </ligand>
</feature>
<keyword evidence="8 10" id="KW-0694">RNA-binding</keyword>
<dbReference type="InterPro" id="IPR010914">
    <property type="entry name" value="RsgA_GTPase_dom"/>
</dbReference>
<dbReference type="InterPro" id="IPR004881">
    <property type="entry name" value="Ribosome_biogen_GTPase_RsgA"/>
</dbReference>
<accession>A0ABS8CM49</accession>
<feature type="binding site" evidence="10">
    <location>
        <position position="305"/>
    </location>
    <ligand>
        <name>Zn(2+)</name>
        <dbReference type="ChEBI" id="CHEBI:29105"/>
    </ligand>
</feature>
<feature type="region of interest" description="Disordered" evidence="11">
    <location>
        <begin position="1"/>
        <end position="30"/>
    </location>
</feature>
<dbReference type="InterPro" id="IPR027417">
    <property type="entry name" value="P-loop_NTPase"/>
</dbReference>
<comment type="subunit">
    <text evidence="10">Monomer. Associates with 30S ribosomal subunit, binds 16S rRNA.</text>
</comment>
<comment type="cofactor">
    <cofactor evidence="10">
        <name>Zn(2+)</name>
        <dbReference type="ChEBI" id="CHEBI:29105"/>
    </cofactor>
    <text evidence="10">Binds 1 zinc ion per subunit.</text>
</comment>
<evidence type="ECO:0000256" key="8">
    <source>
        <dbReference type="ARBA" id="ARBA00022884"/>
    </source>
</evidence>
<evidence type="ECO:0000256" key="11">
    <source>
        <dbReference type="SAM" id="MobiDB-lite"/>
    </source>
</evidence>
<comment type="function">
    <text evidence="10">One of several proteins that assist in the late maturation steps of the functional core of the 30S ribosomal subunit. Helps release RbfA from mature subunits. May play a role in the assembly of ribosomal proteins into the subunit. Circularly permuted GTPase that catalyzes slow GTP hydrolysis, GTPase activity is stimulated by the 30S ribosomal subunit.</text>
</comment>
<feature type="domain" description="EngC GTPase" evidence="12">
    <location>
        <begin position="130"/>
        <end position="280"/>
    </location>
</feature>
<gene>
    <name evidence="10 14" type="primary">rsgA</name>
    <name evidence="14" type="ORF">H0485_10635</name>
</gene>
<evidence type="ECO:0000259" key="12">
    <source>
        <dbReference type="PROSITE" id="PS50936"/>
    </source>
</evidence>
<dbReference type="EC" id="3.6.1.-" evidence="10"/>
<dbReference type="EMBL" id="JACDXX010000008">
    <property type="protein sequence ID" value="MCB5410457.1"/>
    <property type="molecule type" value="Genomic_DNA"/>
</dbReference>
<keyword evidence="7 10" id="KW-0862">Zinc</keyword>
<evidence type="ECO:0000256" key="10">
    <source>
        <dbReference type="HAMAP-Rule" id="MF_01820"/>
    </source>
</evidence>
<keyword evidence="5 10" id="KW-0547">Nucleotide-binding</keyword>